<organism evidence="1 2">
    <name type="scientific">Sphaerodactylus townsendi</name>
    <dbReference type="NCBI Taxonomy" id="933632"/>
    <lineage>
        <taxon>Eukaryota</taxon>
        <taxon>Metazoa</taxon>
        <taxon>Chordata</taxon>
        <taxon>Craniata</taxon>
        <taxon>Vertebrata</taxon>
        <taxon>Euteleostomi</taxon>
        <taxon>Lepidosauria</taxon>
        <taxon>Squamata</taxon>
        <taxon>Bifurcata</taxon>
        <taxon>Gekkota</taxon>
        <taxon>Sphaerodactylidae</taxon>
        <taxon>Sphaerodactylus</taxon>
    </lineage>
</organism>
<keyword evidence="2" id="KW-1185">Reference proteome</keyword>
<reference evidence="1" key="1">
    <citation type="submission" date="2021-08" db="EMBL/GenBank/DDBJ databases">
        <title>The first chromosome-level gecko genome reveals the dynamic sex chromosomes of Neotropical dwarf geckos (Sphaerodactylidae: Sphaerodactylus).</title>
        <authorList>
            <person name="Pinto B.J."/>
            <person name="Keating S.E."/>
            <person name="Gamble T."/>
        </authorList>
    </citation>
    <scope>NUCLEOTIDE SEQUENCE</scope>
    <source>
        <strain evidence="1">TG3544</strain>
    </source>
</reference>
<comment type="caution">
    <text evidence="1">The sequence shown here is derived from an EMBL/GenBank/DDBJ whole genome shotgun (WGS) entry which is preliminary data.</text>
</comment>
<evidence type="ECO:0000313" key="2">
    <source>
        <dbReference type="Proteomes" id="UP000827872"/>
    </source>
</evidence>
<evidence type="ECO:0000313" key="1">
    <source>
        <dbReference type="EMBL" id="KAH8000333.1"/>
    </source>
</evidence>
<name>A0ACB8F4P0_9SAUR</name>
<accession>A0ACB8F4P0</accession>
<protein>
    <submittedName>
        <fullName evidence="1">Uncharacterized protein</fullName>
    </submittedName>
</protein>
<gene>
    <name evidence="1" type="ORF">K3G42_024424</name>
</gene>
<dbReference type="Proteomes" id="UP000827872">
    <property type="component" value="Linkage Group LG05"/>
</dbReference>
<sequence length="160" mass="18761">MKKKSSQNKLYWMDNESYLPSAKMENGCVFSVLHAIFLLCLMPISSLKKVNFGHCVISMDMYEIRKGFGEIKEMTQAQDQYTNIRLLHRPYSLQETKTEDRCCFFHYLLNFYLANVFNQCQSHSNFHQRRVSRIANNFLSVKKELTLCVSYSSRKSVASL</sequence>
<proteinExistence type="predicted"/>
<dbReference type="EMBL" id="CM037618">
    <property type="protein sequence ID" value="KAH8000333.1"/>
    <property type="molecule type" value="Genomic_DNA"/>
</dbReference>